<keyword evidence="2" id="KW-0808">Transferase</keyword>
<sequence length="341" mass="39934">MLTPSSEIDAVITWVNGSDPAHKAKREARQNSLSTPGEIPIIAGRDNTRFQDNGELKYCLASIRKFAPWIRNIYLITDKQTPNFLTKEILKKQKIFIIDHEEIFESYEWALPTFNSISIETAIWRIKELSSNFIYFNDDFILTAPVKPTDFFQDGKVVLYGAWHRTPNFGPWRIRLSILLNLAAKKLFGINRALSLLQQIKAAQIAGYNRHYFRTPHIPHPLRKETMKVFYESNTDIFQKNISFPFRDTSQHFSIALANHLEIKYGNAILKECNDDLMICFNRDTPRKIKQKIRILEKNSIKFLCIQSFEESTPRQRETIKHILDENYAQRRPSNQKQRNL</sequence>
<name>A0A7T4R436_9GAMM</name>
<dbReference type="InterPro" id="IPR021520">
    <property type="entry name" value="Stealth_CR2"/>
</dbReference>
<keyword evidence="3" id="KW-0270">Exopolysaccharide synthesis</keyword>
<gene>
    <name evidence="6" type="ORF">I6N98_04345</name>
</gene>
<dbReference type="Proteomes" id="UP000596063">
    <property type="component" value="Chromosome"/>
</dbReference>
<accession>A0A7T4R436</accession>
<proteinExistence type="inferred from homology"/>
<evidence type="ECO:0000256" key="1">
    <source>
        <dbReference type="ARBA" id="ARBA00007583"/>
    </source>
</evidence>
<feature type="domain" description="Stealth protein CR2 conserved region 2" evidence="4">
    <location>
        <begin position="49"/>
        <end position="155"/>
    </location>
</feature>
<reference evidence="6 7" key="1">
    <citation type="submission" date="2020-12" db="EMBL/GenBank/DDBJ databases">
        <authorList>
            <person name="Shan Y."/>
        </authorList>
    </citation>
    <scope>NUCLEOTIDE SEQUENCE [LARGE SCALE GENOMIC DNA]</scope>
    <source>
        <strain evidence="7">csc3.9</strain>
    </source>
</reference>
<dbReference type="RefSeq" id="WP_198571544.1">
    <property type="nucleotide sequence ID" value="NZ_CP066167.1"/>
</dbReference>
<dbReference type="AlphaFoldDB" id="A0A7T4R436"/>
<comment type="similarity">
    <text evidence="1">Belongs to the stealth family.</text>
</comment>
<dbReference type="Pfam" id="PF11380">
    <property type="entry name" value="Stealth_CR2"/>
    <property type="match status" value="1"/>
</dbReference>
<evidence type="ECO:0000313" key="6">
    <source>
        <dbReference type="EMBL" id="QQD20068.1"/>
    </source>
</evidence>
<evidence type="ECO:0000256" key="3">
    <source>
        <dbReference type="ARBA" id="ARBA00023169"/>
    </source>
</evidence>
<keyword evidence="7" id="KW-1185">Reference proteome</keyword>
<dbReference type="InterPro" id="IPR031358">
    <property type="entry name" value="Stealth_CR1"/>
</dbReference>
<dbReference type="KEGG" id="snan:I6N98_04345"/>
<dbReference type="PANTHER" id="PTHR24045:SF0">
    <property type="entry name" value="N-ACETYLGLUCOSAMINE-1-PHOSPHOTRANSFERASE SUBUNITS ALPHA_BETA"/>
    <property type="match status" value="1"/>
</dbReference>
<feature type="domain" description="Stealth protein CR1 conserved region 1" evidence="5">
    <location>
        <begin position="8"/>
        <end position="32"/>
    </location>
</feature>
<evidence type="ECO:0000259" key="4">
    <source>
        <dbReference type="Pfam" id="PF11380"/>
    </source>
</evidence>
<evidence type="ECO:0000313" key="7">
    <source>
        <dbReference type="Proteomes" id="UP000596063"/>
    </source>
</evidence>
<dbReference type="PANTHER" id="PTHR24045">
    <property type="match status" value="1"/>
</dbReference>
<dbReference type="InterPro" id="IPR047141">
    <property type="entry name" value="Stealth"/>
</dbReference>
<evidence type="ECO:0000259" key="5">
    <source>
        <dbReference type="Pfam" id="PF17101"/>
    </source>
</evidence>
<evidence type="ECO:0000256" key="2">
    <source>
        <dbReference type="ARBA" id="ARBA00022679"/>
    </source>
</evidence>
<dbReference type="GO" id="GO:0016772">
    <property type="term" value="F:transferase activity, transferring phosphorus-containing groups"/>
    <property type="evidence" value="ECO:0007669"/>
    <property type="project" value="InterPro"/>
</dbReference>
<dbReference type="EMBL" id="CP066167">
    <property type="protein sequence ID" value="QQD20068.1"/>
    <property type="molecule type" value="Genomic_DNA"/>
</dbReference>
<dbReference type="GO" id="GO:0000271">
    <property type="term" value="P:polysaccharide biosynthetic process"/>
    <property type="evidence" value="ECO:0007669"/>
    <property type="project" value="UniProtKB-KW"/>
</dbReference>
<protein>
    <submittedName>
        <fullName evidence="6">Stealth CR1 domain-containing protein</fullName>
    </submittedName>
</protein>
<dbReference type="Pfam" id="PF17101">
    <property type="entry name" value="Stealth_CR1"/>
    <property type="match status" value="1"/>
</dbReference>
<organism evidence="6 7">
    <name type="scientific">Spongiibacter nanhainus</name>
    <dbReference type="NCBI Taxonomy" id="2794344"/>
    <lineage>
        <taxon>Bacteria</taxon>
        <taxon>Pseudomonadati</taxon>
        <taxon>Pseudomonadota</taxon>
        <taxon>Gammaproteobacteria</taxon>
        <taxon>Cellvibrionales</taxon>
        <taxon>Spongiibacteraceae</taxon>
        <taxon>Spongiibacter</taxon>
    </lineage>
</organism>